<gene>
    <name evidence="1" type="ORF">TL16_g00102</name>
</gene>
<name>A0A9W7DMG5_9STRA</name>
<dbReference type="AlphaFoldDB" id="A0A9W7DMG5"/>
<evidence type="ECO:0000313" key="2">
    <source>
        <dbReference type="Proteomes" id="UP001162640"/>
    </source>
</evidence>
<evidence type="ECO:0000313" key="1">
    <source>
        <dbReference type="EMBL" id="GMH47600.1"/>
    </source>
</evidence>
<dbReference type="Proteomes" id="UP001162640">
    <property type="component" value="Unassembled WGS sequence"/>
</dbReference>
<sequence>MRTSSLKKPHSAMSLNDAIALINGEGGFPAARYDVVIVCTSDDFQAAYWTRRLTSGLCSPSDSSDSPFPMVLAVSEDWGAGGAGNGLGTLYAFKKANDLAKEKFGVDLTSQLSSSSISAALFHTAGKGTRLAPLPASENNNKPAVRLPATIEVGGEMVPITVLEAVIKQTGVYAPSRMGRLSVFWGDQVFIPSAPTTYSPSHHVDIMCTLGEMVGEAEWKEKGLEKYGVIAVGSDGNAAQVEKVDHGTAIKMLKSLADVEKVGPSLGSFSVSSAILVALTSEFSSELESKAGKLDTDPHFWMPMTLSNEDYVDLMSQKGVEEAVSIAHYARMQRFKESFVAANKTMGVFGAVDVGKDACWWDYGQLKLYSKNNLKILEKSQDAELLRAFLGIDSRLMNSDCGGTNIDEVSHIFSSTIKGGDISSSVISSVKSSGVEAQGAILVNVSAKKIKAAPGSIAYNIIDSSEEGITLGEGDVLVGVFDNDGNVTNIRSNVSIDGGKMWNEAVQGNQLSFEALHTANKNSDVTAIEDRRNQMHKDV</sequence>
<comment type="caution">
    <text evidence="1">The sequence shown here is derived from an EMBL/GenBank/DDBJ whole genome shotgun (WGS) entry which is preliminary data.</text>
</comment>
<reference evidence="2" key="1">
    <citation type="journal article" date="2023" name="Commun. Biol.">
        <title>Genome analysis of Parmales, the sister group of diatoms, reveals the evolutionary specialization of diatoms from phago-mixotrophs to photoautotrophs.</title>
        <authorList>
            <person name="Ban H."/>
            <person name="Sato S."/>
            <person name="Yoshikawa S."/>
            <person name="Yamada K."/>
            <person name="Nakamura Y."/>
            <person name="Ichinomiya M."/>
            <person name="Sato N."/>
            <person name="Blanc-Mathieu R."/>
            <person name="Endo H."/>
            <person name="Kuwata A."/>
            <person name="Ogata H."/>
        </authorList>
    </citation>
    <scope>NUCLEOTIDE SEQUENCE [LARGE SCALE GENOMIC DNA]</scope>
</reference>
<proteinExistence type="predicted"/>
<organism evidence="1 2">
    <name type="scientific">Triparma laevis f. inornata</name>
    <dbReference type="NCBI Taxonomy" id="1714386"/>
    <lineage>
        <taxon>Eukaryota</taxon>
        <taxon>Sar</taxon>
        <taxon>Stramenopiles</taxon>
        <taxon>Ochrophyta</taxon>
        <taxon>Bolidophyceae</taxon>
        <taxon>Parmales</taxon>
        <taxon>Triparmaceae</taxon>
        <taxon>Triparma</taxon>
    </lineage>
</organism>
<accession>A0A9W7DMG5</accession>
<protein>
    <submittedName>
        <fullName evidence="1">Uncharacterized protein</fullName>
    </submittedName>
</protein>
<dbReference type="EMBL" id="BLQM01000002">
    <property type="protein sequence ID" value="GMH47600.1"/>
    <property type="molecule type" value="Genomic_DNA"/>
</dbReference>